<dbReference type="CDD" id="cd12108">
    <property type="entry name" value="Hr-like"/>
    <property type="match status" value="1"/>
</dbReference>
<organism evidence="3 4">
    <name type="scientific">Planoprotostelium fungivorum</name>
    <dbReference type="NCBI Taxonomy" id="1890364"/>
    <lineage>
        <taxon>Eukaryota</taxon>
        <taxon>Amoebozoa</taxon>
        <taxon>Evosea</taxon>
        <taxon>Variosea</taxon>
        <taxon>Cavosteliida</taxon>
        <taxon>Cavosteliaceae</taxon>
        <taxon>Planoprotostelium</taxon>
    </lineage>
</organism>
<proteinExistence type="predicted"/>
<dbReference type="InterPro" id="IPR012312">
    <property type="entry name" value="Hemerythrin-like"/>
</dbReference>
<evidence type="ECO:0000313" key="3">
    <source>
        <dbReference type="EMBL" id="PRP78768.1"/>
    </source>
</evidence>
<dbReference type="OrthoDB" id="10044044at2759"/>
<keyword evidence="1" id="KW-1133">Transmembrane helix</keyword>
<feature type="transmembrane region" description="Helical" evidence="1">
    <location>
        <begin position="695"/>
        <end position="714"/>
    </location>
</feature>
<reference evidence="3 4" key="1">
    <citation type="journal article" date="2018" name="Genome Biol. Evol.">
        <title>Multiple Roots of Fruiting Body Formation in Amoebozoa.</title>
        <authorList>
            <person name="Hillmann F."/>
            <person name="Forbes G."/>
            <person name="Novohradska S."/>
            <person name="Ferling I."/>
            <person name="Riege K."/>
            <person name="Groth M."/>
            <person name="Westermann M."/>
            <person name="Marz M."/>
            <person name="Spaller T."/>
            <person name="Winckler T."/>
            <person name="Schaap P."/>
            <person name="Glockner G."/>
        </authorList>
    </citation>
    <scope>NUCLEOTIDE SEQUENCE [LARGE SCALE GENOMIC DNA]</scope>
    <source>
        <strain evidence="3 4">Jena</strain>
    </source>
</reference>
<protein>
    <recommendedName>
        <fullName evidence="2">Hemerythrin-like domain-containing protein</fullName>
    </recommendedName>
</protein>
<evidence type="ECO:0000313" key="4">
    <source>
        <dbReference type="Proteomes" id="UP000241769"/>
    </source>
</evidence>
<dbReference type="AlphaFoldDB" id="A0A2P6N487"/>
<dbReference type="Pfam" id="PF01814">
    <property type="entry name" value="Hemerythrin"/>
    <property type="match status" value="1"/>
</dbReference>
<evidence type="ECO:0000259" key="2">
    <source>
        <dbReference type="Pfam" id="PF01814"/>
    </source>
</evidence>
<dbReference type="EMBL" id="MDYQ01000207">
    <property type="protein sequence ID" value="PRP78768.1"/>
    <property type="molecule type" value="Genomic_DNA"/>
</dbReference>
<keyword evidence="1" id="KW-0472">Membrane</keyword>
<evidence type="ECO:0000256" key="1">
    <source>
        <dbReference type="SAM" id="Phobius"/>
    </source>
</evidence>
<dbReference type="PANTHER" id="PTHR38048:SF1">
    <property type="entry name" value="HEMERYTHRIN-LIKE DOMAIN-CONTAINING PROTEIN"/>
    <property type="match status" value="1"/>
</dbReference>
<dbReference type="InterPro" id="IPR053206">
    <property type="entry name" value="Dimeric_xanthone_biosynth"/>
</dbReference>
<dbReference type="InParanoid" id="A0A2P6N487"/>
<name>A0A2P6N487_9EUKA</name>
<accession>A0A2P6N487</accession>
<gene>
    <name evidence="3" type="ORF">PROFUN_00941</name>
</gene>
<keyword evidence="1" id="KW-0812">Transmembrane</keyword>
<dbReference type="STRING" id="1890364.A0A2P6N487"/>
<dbReference type="PANTHER" id="PTHR38048">
    <property type="entry name" value="EXPRESSED PROTEIN"/>
    <property type="match status" value="1"/>
</dbReference>
<feature type="domain" description="Hemerythrin-like" evidence="2">
    <location>
        <begin position="17"/>
        <end position="106"/>
    </location>
</feature>
<dbReference type="Proteomes" id="UP000241769">
    <property type="component" value="Unassembled WGS sequence"/>
</dbReference>
<sequence length="715" mass="79995">MPRGCPWNGLQDMMMYYHNHFRSNTEKLYNIEEQHIFPILARKMPKFAKDHIDEHKHMNESLSQMRQYVEQGYTDNSNYHPEEMKKRLDALKTALFDHLSAEEKSLGEEEMKKYWTEEEMEELVRSSEAVVILCLLCYTLFSVYVAEQVSWIAALHRQCLLRINAAKSATAAVSFTLSAGSLFDQKSAVIHLCQWPADDSNNKTKETHQLRVLIENDPVLGHRFKRFHCLRSTRYWWKRSHHNDHFFFCLIMRQHGLLLCILLGLSVTHATIMSWRNTYGCYADGGGNIAFNTSYCWDSGVVPSAGDTAIISLGTNSYGIEIFTNISLSQLIINGSVVTISASGTNITSITLVNGAQLAYDTDSSASSSISLSGGSDLTPLKNSLSVRQLTFSDASLTIAMHDTFDLYCRSVGVQNGGMNVYSSTKELTHLTWHFDSMYINGNIVDSASISHSYQPISSSAIFAMSNSSTSPLTLWNTGSSITFNSTNVTVQSPVTWLANSITFSPNSTLTLNSTSSNLASIDASSAYVTLSSVSVNVADINPYYQNRRLLIQASDLRSTQPIKVSQNTSIPQKCQGPSNIDVQNQQKMVLSIDAYVPSPVTDLEFISRGQRNYYYNFRRVADPCETYYFYNDNGTFQSDVLVKYMPTAGRAGPFEIRIPVLLGEHNYWLNYTYVTKDGRSYNAKSNTVSFDCNGSNAVVSVGVLLIVFAIFLVS</sequence>
<comment type="caution">
    <text evidence="3">The sequence shown here is derived from an EMBL/GenBank/DDBJ whole genome shotgun (WGS) entry which is preliminary data.</text>
</comment>
<dbReference type="Gene3D" id="1.20.120.520">
    <property type="entry name" value="nmb1532 protein domain like"/>
    <property type="match status" value="1"/>
</dbReference>
<keyword evidence="4" id="KW-1185">Reference proteome</keyword>